<dbReference type="AlphaFoldDB" id="A0AAV3AJU6"/>
<dbReference type="Proteomes" id="UP001181693">
    <property type="component" value="Unassembled WGS sequence"/>
</dbReference>
<sequence>MRNIISGCHNLGCFVTPWTPLLQLFFFPLLVSWFAVVLWTGCGTVLRQGTSIIVPKCLHLTAPHATPTEASDAAGGPRGCASLACQECTKLWGALSFTSAPKLFYFSDFSLTGFNFTSVRMCVGFCFLFLTTFFF</sequence>
<keyword evidence="1" id="KW-1133">Transmembrane helix</keyword>
<evidence type="ECO:0000313" key="2">
    <source>
        <dbReference type="EMBL" id="DBA27634.1"/>
    </source>
</evidence>
<comment type="caution">
    <text evidence="2">The sequence shown here is derived from an EMBL/GenBank/DDBJ whole genome shotgun (WGS) entry which is preliminary data.</text>
</comment>
<keyword evidence="1" id="KW-0812">Transmembrane</keyword>
<dbReference type="EMBL" id="DYDO01000003">
    <property type="protein sequence ID" value="DBA27634.1"/>
    <property type="molecule type" value="Genomic_DNA"/>
</dbReference>
<name>A0AAV3AJU6_PYXAD</name>
<evidence type="ECO:0000313" key="3">
    <source>
        <dbReference type="Proteomes" id="UP001181693"/>
    </source>
</evidence>
<feature type="transmembrane region" description="Helical" evidence="1">
    <location>
        <begin position="24"/>
        <end position="46"/>
    </location>
</feature>
<evidence type="ECO:0000256" key="1">
    <source>
        <dbReference type="SAM" id="Phobius"/>
    </source>
</evidence>
<accession>A0AAV3AJU6</accession>
<keyword evidence="1" id="KW-0472">Membrane</keyword>
<reference evidence="2" key="1">
    <citation type="thesis" date="2020" institute="ProQuest LLC" country="789 East Eisenhower Parkway, Ann Arbor, MI, USA">
        <title>Comparative Genomics and Chromosome Evolution.</title>
        <authorList>
            <person name="Mudd A.B."/>
        </authorList>
    </citation>
    <scope>NUCLEOTIDE SEQUENCE</scope>
    <source>
        <strain evidence="2">1538</strain>
        <tissue evidence="2">Blood</tissue>
    </source>
</reference>
<protein>
    <submittedName>
        <fullName evidence="2">Uncharacterized protein</fullName>
    </submittedName>
</protein>
<proteinExistence type="predicted"/>
<organism evidence="2 3">
    <name type="scientific">Pyxicephalus adspersus</name>
    <name type="common">African bullfrog</name>
    <dbReference type="NCBI Taxonomy" id="30357"/>
    <lineage>
        <taxon>Eukaryota</taxon>
        <taxon>Metazoa</taxon>
        <taxon>Chordata</taxon>
        <taxon>Craniata</taxon>
        <taxon>Vertebrata</taxon>
        <taxon>Euteleostomi</taxon>
        <taxon>Amphibia</taxon>
        <taxon>Batrachia</taxon>
        <taxon>Anura</taxon>
        <taxon>Neobatrachia</taxon>
        <taxon>Ranoidea</taxon>
        <taxon>Pyxicephalidae</taxon>
        <taxon>Pyxicephalinae</taxon>
        <taxon>Pyxicephalus</taxon>
    </lineage>
</organism>
<feature type="transmembrane region" description="Helical" evidence="1">
    <location>
        <begin position="111"/>
        <end position="134"/>
    </location>
</feature>
<gene>
    <name evidence="2" type="ORF">GDO54_008103</name>
</gene>
<keyword evidence="3" id="KW-1185">Reference proteome</keyword>